<evidence type="ECO:0000313" key="5">
    <source>
        <dbReference type="EMBL" id="EPS44715.1"/>
    </source>
</evidence>
<keyword evidence="6" id="KW-1185">Reference proteome</keyword>
<reference evidence="5 6" key="1">
    <citation type="journal article" date="2013" name="PLoS Genet.">
        <title>Genomic mechanisms accounting for the adaptation to parasitism in nematode-trapping fungi.</title>
        <authorList>
            <person name="Meerupati T."/>
            <person name="Andersson K.M."/>
            <person name="Friman E."/>
            <person name="Kumar D."/>
            <person name="Tunlid A."/>
            <person name="Ahren D."/>
        </authorList>
    </citation>
    <scope>NUCLEOTIDE SEQUENCE [LARGE SCALE GENOMIC DNA]</scope>
    <source>
        <strain evidence="5 6">CBS 200.50</strain>
    </source>
</reference>
<dbReference type="OrthoDB" id="3262926at2759"/>
<dbReference type="PANTHER" id="PTHR31544">
    <property type="entry name" value="AIG2-LIKE PROTEIN D"/>
    <property type="match status" value="1"/>
</dbReference>
<reference evidence="6" key="2">
    <citation type="submission" date="2013-04" db="EMBL/GenBank/DDBJ databases">
        <title>Genomic mechanisms accounting for the adaptation to parasitism in nematode-trapping fungi.</title>
        <authorList>
            <person name="Ahren D.G."/>
        </authorList>
    </citation>
    <scope>NUCLEOTIDE SEQUENCE [LARGE SCALE GENOMIC DNA]</scope>
    <source>
        <strain evidence="6">CBS 200.50</strain>
    </source>
</reference>
<evidence type="ECO:0000259" key="4">
    <source>
        <dbReference type="Pfam" id="PF06094"/>
    </source>
</evidence>
<dbReference type="CDD" id="cd06661">
    <property type="entry name" value="GGCT_like"/>
    <property type="match status" value="1"/>
</dbReference>
<dbReference type="InterPro" id="IPR013024">
    <property type="entry name" value="GGCT-like"/>
</dbReference>
<dbReference type="EMBL" id="AQGS01000036">
    <property type="protein sequence ID" value="EPS44715.1"/>
    <property type="molecule type" value="Genomic_DNA"/>
</dbReference>
<comment type="similarity">
    <text evidence="1">Belongs to the gamma-glutamylcyclotransferase family.</text>
</comment>
<dbReference type="AlphaFoldDB" id="S8AP34"/>
<comment type="caution">
    <text evidence="5">The sequence shown here is derived from an EMBL/GenBank/DDBJ whole genome shotgun (WGS) entry which is preliminary data.</text>
</comment>
<dbReference type="Gene3D" id="3.10.490.10">
    <property type="entry name" value="Gamma-glutamyl cyclotransferase-like"/>
    <property type="match status" value="1"/>
</dbReference>
<gene>
    <name evidence="5" type="ORF">H072_1304</name>
</gene>
<dbReference type="eggNOG" id="ENOG502S2U6">
    <property type="taxonomic scope" value="Eukaryota"/>
</dbReference>
<accession>S8AP34</accession>
<evidence type="ECO:0000256" key="3">
    <source>
        <dbReference type="ARBA" id="ARBA00030602"/>
    </source>
</evidence>
<dbReference type="Proteomes" id="UP000015100">
    <property type="component" value="Unassembled WGS sequence"/>
</dbReference>
<keyword evidence="2" id="KW-0808">Transferase</keyword>
<dbReference type="GO" id="GO:0016740">
    <property type="term" value="F:transferase activity"/>
    <property type="evidence" value="ECO:0007669"/>
    <property type="project" value="UniProtKB-KW"/>
</dbReference>
<dbReference type="PANTHER" id="PTHR31544:SF4">
    <property type="entry name" value="GAMMA-GLUTAMYLCYCLOTRANSFERASE-RELATED"/>
    <property type="match status" value="1"/>
</dbReference>
<organism evidence="5 6">
    <name type="scientific">Dactylellina haptotyla (strain CBS 200.50)</name>
    <name type="common">Nematode-trapping fungus</name>
    <name type="synonym">Monacrosporium haptotylum</name>
    <dbReference type="NCBI Taxonomy" id="1284197"/>
    <lineage>
        <taxon>Eukaryota</taxon>
        <taxon>Fungi</taxon>
        <taxon>Dikarya</taxon>
        <taxon>Ascomycota</taxon>
        <taxon>Pezizomycotina</taxon>
        <taxon>Orbiliomycetes</taxon>
        <taxon>Orbiliales</taxon>
        <taxon>Orbiliaceae</taxon>
        <taxon>Dactylellina</taxon>
    </lineage>
</organism>
<evidence type="ECO:0000313" key="6">
    <source>
        <dbReference type="Proteomes" id="UP000015100"/>
    </source>
</evidence>
<dbReference type="InterPro" id="IPR009288">
    <property type="entry name" value="AIG2-like_dom"/>
</dbReference>
<dbReference type="HOGENOM" id="CLU_1180169_0_0_1"/>
<dbReference type="InterPro" id="IPR036568">
    <property type="entry name" value="GGCT-like_sf"/>
</dbReference>
<name>S8AP34_DACHA</name>
<evidence type="ECO:0000256" key="1">
    <source>
        <dbReference type="ARBA" id="ARBA00008861"/>
    </source>
</evidence>
<dbReference type="InterPro" id="IPR045038">
    <property type="entry name" value="AIG2-like"/>
</dbReference>
<sequence>MRDPDPPLLLKVYIYDLGLYLCECINSITAIQLQCGGSHYTKMAFILKMFKNLVAEDNHDDAHWDSLAFDSSPNLTIVQDDSRSRMVQSTEKSTQDDAMPNFEPINFFLYGTLMIPPFLNRILNLDDDPVLPLASISNFKIRLRGISPALVPCEPEESGRIVNGAIYEVTKKEHLDILISYEGSDYKLEAVTIRTVSGNTGHEVEKQGMAFIWNGRPEDLMDGDFGSLLSQLLPK</sequence>
<protein>
    <recommendedName>
        <fullName evidence="3">Putative gamma-glutamylcyclotransferase</fullName>
    </recommendedName>
</protein>
<feature type="domain" description="Gamma-glutamylcyclotransferase AIG2-like" evidence="4">
    <location>
        <begin position="107"/>
        <end position="218"/>
    </location>
</feature>
<proteinExistence type="inferred from homology"/>
<dbReference type="SUPFAM" id="SSF110857">
    <property type="entry name" value="Gamma-glutamyl cyclotransferase-like"/>
    <property type="match status" value="1"/>
</dbReference>
<evidence type="ECO:0000256" key="2">
    <source>
        <dbReference type="ARBA" id="ARBA00022679"/>
    </source>
</evidence>
<dbReference type="Pfam" id="PF06094">
    <property type="entry name" value="GGACT"/>
    <property type="match status" value="1"/>
</dbReference>